<comment type="caution">
    <text evidence="1">The sequence shown here is derived from an EMBL/GenBank/DDBJ whole genome shotgun (WGS) entry which is preliminary data.</text>
</comment>
<dbReference type="EMBL" id="MNCJ02000329">
    <property type="protein sequence ID" value="KAF5768413.1"/>
    <property type="molecule type" value="Genomic_DNA"/>
</dbReference>
<evidence type="ECO:0000313" key="2">
    <source>
        <dbReference type="Proteomes" id="UP000215914"/>
    </source>
</evidence>
<protein>
    <submittedName>
        <fullName evidence="1">Uncharacterized protein</fullName>
    </submittedName>
</protein>
<reference evidence="1" key="1">
    <citation type="journal article" date="2017" name="Nature">
        <title>The sunflower genome provides insights into oil metabolism, flowering and Asterid evolution.</title>
        <authorList>
            <person name="Badouin H."/>
            <person name="Gouzy J."/>
            <person name="Grassa C.J."/>
            <person name="Murat F."/>
            <person name="Staton S.E."/>
            <person name="Cottret L."/>
            <person name="Lelandais-Briere C."/>
            <person name="Owens G.L."/>
            <person name="Carrere S."/>
            <person name="Mayjonade B."/>
            <person name="Legrand L."/>
            <person name="Gill N."/>
            <person name="Kane N.C."/>
            <person name="Bowers J.E."/>
            <person name="Hubner S."/>
            <person name="Bellec A."/>
            <person name="Berard A."/>
            <person name="Berges H."/>
            <person name="Blanchet N."/>
            <person name="Boniface M.C."/>
            <person name="Brunel D."/>
            <person name="Catrice O."/>
            <person name="Chaidir N."/>
            <person name="Claudel C."/>
            <person name="Donnadieu C."/>
            <person name="Faraut T."/>
            <person name="Fievet G."/>
            <person name="Helmstetter N."/>
            <person name="King M."/>
            <person name="Knapp S.J."/>
            <person name="Lai Z."/>
            <person name="Le Paslier M.C."/>
            <person name="Lippi Y."/>
            <person name="Lorenzon L."/>
            <person name="Mandel J.R."/>
            <person name="Marage G."/>
            <person name="Marchand G."/>
            <person name="Marquand E."/>
            <person name="Bret-Mestries E."/>
            <person name="Morien E."/>
            <person name="Nambeesan S."/>
            <person name="Nguyen T."/>
            <person name="Pegot-Espagnet P."/>
            <person name="Pouilly N."/>
            <person name="Raftis F."/>
            <person name="Sallet E."/>
            <person name="Schiex T."/>
            <person name="Thomas J."/>
            <person name="Vandecasteele C."/>
            <person name="Vares D."/>
            <person name="Vear F."/>
            <person name="Vautrin S."/>
            <person name="Crespi M."/>
            <person name="Mangin B."/>
            <person name="Burke J.M."/>
            <person name="Salse J."/>
            <person name="Munos S."/>
            <person name="Vincourt P."/>
            <person name="Rieseberg L.H."/>
            <person name="Langlade N.B."/>
        </authorList>
    </citation>
    <scope>NUCLEOTIDE SEQUENCE</scope>
    <source>
        <tissue evidence="1">Leaves</tissue>
    </source>
</reference>
<reference evidence="1" key="2">
    <citation type="submission" date="2020-06" db="EMBL/GenBank/DDBJ databases">
        <title>Helianthus annuus Genome sequencing and assembly Release 2.</title>
        <authorList>
            <person name="Gouzy J."/>
            <person name="Langlade N."/>
            <person name="Munos S."/>
        </authorList>
    </citation>
    <scope>NUCLEOTIDE SEQUENCE</scope>
    <source>
        <tissue evidence="1">Leaves</tissue>
    </source>
</reference>
<organism evidence="1 2">
    <name type="scientific">Helianthus annuus</name>
    <name type="common">Common sunflower</name>
    <dbReference type="NCBI Taxonomy" id="4232"/>
    <lineage>
        <taxon>Eukaryota</taxon>
        <taxon>Viridiplantae</taxon>
        <taxon>Streptophyta</taxon>
        <taxon>Embryophyta</taxon>
        <taxon>Tracheophyta</taxon>
        <taxon>Spermatophyta</taxon>
        <taxon>Magnoliopsida</taxon>
        <taxon>eudicotyledons</taxon>
        <taxon>Gunneridae</taxon>
        <taxon>Pentapetalae</taxon>
        <taxon>asterids</taxon>
        <taxon>campanulids</taxon>
        <taxon>Asterales</taxon>
        <taxon>Asteraceae</taxon>
        <taxon>Asteroideae</taxon>
        <taxon>Heliantheae alliance</taxon>
        <taxon>Heliantheae</taxon>
        <taxon>Helianthus</taxon>
    </lineage>
</organism>
<accession>A0A9K3E901</accession>
<dbReference type="Gramene" id="mRNA:HanXRQr2_Chr14g0636151">
    <property type="protein sequence ID" value="mRNA:HanXRQr2_Chr14g0636151"/>
    <property type="gene ID" value="HanXRQr2_Chr14g0636151"/>
</dbReference>
<keyword evidence="2" id="KW-1185">Reference proteome</keyword>
<gene>
    <name evidence="1" type="ORF">HanXRQr2_Chr14g0636151</name>
</gene>
<dbReference type="Proteomes" id="UP000215914">
    <property type="component" value="Unassembled WGS sequence"/>
</dbReference>
<evidence type="ECO:0000313" key="1">
    <source>
        <dbReference type="EMBL" id="KAF5768413.1"/>
    </source>
</evidence>
<dbReference type="AlphaFoldDB" id="A0A9K3E901"/>
<name>A0A9K3E901_HELAN</name>
<sequence>MKLLCCSVLFDSGFEFVVRVNGRSEKEMTSEAFKSPSARIKELPIRV</sequence>
<proteinExistence type="predicted"/>